<keyword evidence="5" id="KW-0805">Transcription regulation</keyword>
<dbReference type="PANTHER" id="PTHR42713">
    <property type="entry name" value="HISTIDINE KINASE-RELATED"/>
    <property type="match status" value="1"/>
</dbReference>
<protein>
    <submittedName>
        <fullName evidence="12">Response regulator</fullName>
    </submittedName>
</protein>
<dbReference type="CDD" id="cd17536">
    <property type="entry name" value="REC_YesN-like"/>
    <property type="match status" value="1"/>
</dbReference>
<dbReference type="Gene3D" id="3.40.50.2300">
    <property type="match status" value="1"/>
</dbReference>
<dbReference type="InterPro" id="IPR020449">
    <property type="entry name" value="Tscrpt_reg_AraC-type_HTH"/>
</dbReference>
<dbReference type="InterPro" id="IPR018060">
    <property type="entry name" value="HTH_AraC"/>
</dbReference>
<evidence type="ECO:0000313" key="13">
    <source>
        <dbReference type="Proteomes" id="UP000309676"/>
    </source>
</evidence>
<name>A0A5R9GEP0_9BACL</name>
<comment type="caution">
    <text evidence="12">The sequence shown here is derived from an EMBL/GenBank/DDBJ whole genome shotgun (WGS) entry which is preliminary data.</text>
</comment>
<sequence>MERRPPVRRGERARHRSRRDAGTRRSMGRRRRADVYGRAVRYAAAAHLAVRGLTRMRGREGADTYTVLAVDDELMIKRTVRKLLENSAAFRVTGEAEDGEEALAFIERERPDVVITDITMPVMDGLELIGRLQRLKEKPEIVILSGYDDFPYIQEAIRHGVADYLLKPIKPEDFRATMERVAERLREKAKTEAPRFDWLPLCEATGKRLADSVWLLRPEEIDATWEDVRLWIEERSISDTRVGRAPQANEVCADLLHFAASELRRRGGTEGAFPSLPDVRAANDDETAFRLAKESLLEAMERIRQSRNWVNHRHIRSSIERVNASFADPTLSMQQLADAASMSPAYFSRSFKAETGVTFVQYVTRLRMERAKELLTDPTKSMNDAARAAGYVDYPHFTKAFKKYFGIKPSDYRKRLGIS</sequence>
<dbReference type="Proteomes" id="UP000309676">
    <property type="component" value="Unassembled WGS sequence"/>
</dbReference>
<proteinExistence type="predicted"/>
<dbReference type="GO" id="GO:0003700">
    <property type="term" value="F:DNA-binding transcription factor activity"/>
    <property type="evidence" value="ECO:0007669"/>
    <property type="project" value="InterPro"/>
</dbReference>
<evidence type="ECO:0000259" key="10">
    <source>
        <dbReference type="PROSITE" id="PS01124"/>
    </source>
</evidence>
<accession>A0A5R9GEP0</accession>
<dbReference type="SMART" id="SM00342">
    <property type="entry name" value="HTH_ARAC"/>
    <property type="match status" value="1"/>
</dbReference>
<dbReference type="PANTHER" id="PTHR42713:SF3">
    <property type="entry name" value="TRANSCRIPTIONAL REGULATORY PROTEIN HPTR"/>
    <property type="match status" value="1"/>
</dbReference>
<dbReference type="Pfam" id="PF00072">
    <property type="entry name" value="Response_reg"/>
    <property type="match status" value="1"/>
</dbReference>
<keyword evidence="4" id="KW-0902">Two-component regulatory system</keyword>
<evidence type="ECO:0000256" key="9">
    <source>
        <dbReference type="SAM" id="MobiDB-lite"/>
    </source>
</evidence>
<dbReference type="InterPro" id="IPR009057">
    <property type="entry name" value="Homeodomain-like_sf"/>
</dbReference>
<evidence type="ECO:0000259" key="11">
    <source>
        <dbReference type="PROSITE" id="PS50110"/>
    </source>
</evidence>
<dbReference type="PROSITE" id="PS01124">
    <property type="entry name" value="HTH_ARAC_FAMILY_2"/>
    <property type="match status" value="1"/>
</dbReference>
<gene>
    <name evidence="12" type="ORF">FE782_08050</name>
</gene>
<evidence type="ECO:0000256" key="5">
    <source>
        <dbReference type="ARBA" id="ARBA00023015"/>
    </source>
</evidence>
<dbReference type="AlphaFoldDB" id="A0A5R9GEP0"/>
<feature type="domain" description="Response regulatory" evidence="11">
    <location>
        <begin position="66"/>
        <end position="182"/>
    </location>
</feature>
<evidence type="ECO:0000256" key="7">
    <source>
        <dbReference type="ARBA" id="ARBA00023163"/>
    </source>
</evidence>
<feature type="compositionally biased region" description="Basic and acidic residues" evidence="9">
    <location>
        <begin position="1"/>
        <end position="10"/>
    </location>
</feature>
<evidence type="ECO:0000256" key="2">
    <source>
        <dbReference type="ARBA" id="ARBA00022490"/>
    </source>
</evidence>
<keyword evidence="6" id="KW-0238">DNA-binding</keyword>
<dbReference type="EMBL" id="VCIW01000004">
    <property type="protein sequence ID" value="TLS52580.1"/>
    <property type="molecule type" value="Genomic_DNA"/>
</dbReference>
<comment type="subcellular location">
    <subcellularLocation>
        <location evidence="1">Cytoplasm</location>
    </subcellularLocation>
</comment>
<dbReference type="InterPro" id="IPR001789">
    <property type="entry name" value="Sig_transdc_resp-reg_receiver"/>
</dbReference>
<feature type="modified residue" description="4-aspartylphosphate" evidence="8">
    <location>
        <position position="117"/>
    </location>
</feature>
<evidence type="ECO:0000256" key="8">
    <source>
        <dbReference type="PROSITE-ProRule" id="PRU00169"/>
    </source>
</evidence>
<keyword evidence="3 8" id="KW-0597">Phosphoprotein</keyword>
<organism evidence="12 13">
    <name type="scientific">Paenibacillus antri</name>
    <dbReference type="NCBI Taxonomy" id="2582848"/>
    <lineage>
        <taxon>Bacteria</taxon>
        <taxon>Bacillati</taxon>
        <taxon>Bacillota</taxon>
        <taxon>Bacilli</taxon>
        <taxon>Bacillales</taxon>
        <taxon>Paenibacillaceae</taxon>
        <taxon>Paenibacillus</taxon>
    </lineage>
</organism>
<dbReference type="PROSITE" id="PS00041">
    <property type="entry name" value="HTH_ARAC_FAMILY_1"/>
    <property type="match status" value="1"/>
</dbReference>
<dbReference type="SUPFAM" id="SSF46689">
    <property type="entry name" value="Homeodomain-like"/>
    <property type="match status" value="2"/>
</dbReference>
<dbReference type="GO" id="GO:0043565">
    <property type="term" value="F:sequence-specific DNA binding"/>
    <property type="evidence" value="ECO:0007669"/>
    <property type="project" value="InterPro"/>
</dbReference>
<dbReference type="InterPro" id="IPR011006">
    <property type="entry name" value="CheY-like_superfamily"/>
</dbReference>
<dbReference type="Pfam" id="PF12833">
    <property type="entry name" value="HTH_18"/>
    <property type="match status" value="1"/>
</dbReference>
<dbReference type="InterPro" id="IPR051552">
    <property type="entry name" value="HptR"/>
</dbReference>
<evidence type="ECO:0000256" key="4">
    <source>
        <dbReference type="ARBA" id="ARBA00023012"/>
    </source>
</evidence>
<dbReference type="InterPro" id="IPR018062">
    <property type="entry name" value="HTH_AraC-typ_CS"/>
</dbReference>
<evidence type="ECO:0000313" key="12">
    <source>
        <dbReference type="EMBL" id="TLS52580.1"/>
    </source>
</evidence>
<keyword evidence="7" id="KW-0804">Transcription</keyword>
<dbReference type="PROSITE" id="PS50110">
    <property type="entry name" value="RESPONSE_REGULATORY"/>
    <property type="match status" value="1"/>
</dbReference>
<dbReference type="PRINTS" id="PR00032">
    <property type="entry name" value="HTHARAC"/>
</dbReference>
<keyword evidence="13" id="KW-1185">Reference proteome</keyword>
<feature type="domain" description="HTH araC/xylS-type" evidence="10">
    <location>
        <begin position="316"/>
        <end position="415"/>
    </location>
</feature>
<feature type="region of interest" description="Disordered" evidence="9">
    <location>
        <begin position="1"/>
        <end position="32"/>
    </location>
</feature>
<reference evidence="12 13" key="1">
    <citation type="submission" date="2019-05" db="EMBL/GenBank/DDBJ databases">
        <authorList>
            <person name="Narsing Rao M.P."/>
            <person name="Li W.J."/>
        </authorList>
    </citation>
    <scope>NUCLEOTIDE SEQUENCE [LARGE SCALE GENOMIC DNA]</scope>
    <source>
        <strain evidence="12 13">SYSU_K30003</strain>
    </source>
</reference>
<dbReference type="GO" id="GO:0005737">
    <property type="term" value="C:cytoplasm"/>
    <property type="evidence" value="ECO:0007669"/>
    <property type="project" value="UniProtKB-SubCell"/>
</dbReference>
<evidence type="ECO:0000256" key="6">
    <source>
        <dbReference type="ARBA" id="ARBA00023125"/>
    </source>
</evidence>
<evidence type="ECO:0000256" key="1">
    <source>
        <dbReference type="ARBA" id="ARBA00004496"/>
    </source>
</evidence>
<dbReference type="GO" id="GO:0000160">
    <property type="term" value="P:phosphorelay signal transduction system"/>
    <property type="evidence" value="ECO:0007669"/>
    <property type="project" value="UniProtKB-KW"/>
</dbReference>
<dbReference type="SMART" id="SM00448">
    <property type="entry name" value="REC"/>
    <property type="match status" value="1"/>
</dbReference>
<dbReference type="SUPFAM" id="SSF52172">
    <property type="entry name" value="CheY-like"/>
    <property type="match status" value="1"/>
</dbReference>
<keyword evidence="2" id="KW-0963">Cytoplasm</keyword>
<dbReference type="Gene3D" id="1.10.10.60">
    <property type="entry name" value="Homeodomain-like"/>
    <property type="match status" value="2"/>
</dbReference>
<evidence type="ECO:0000256" key="3">
    <source>
        <dbReference type="ARBA" id="ARBA00022553"/>
    </source>
</evidence>